<dbReference type="OrthoDB" id="456767at2"/>
<protein>
    <submittedName>
        <fullName evidence="2">Methyltransferase, FkbM family</fullName>
    </submittedName>
</protein>
<dbReference type="RefSeq" id="WP_092784184.1">
    <property type="nucleotide sequence ID" value="NZ_FORA01000006.1"/>
</dbReference>
<dbReference type="Gene3D" id="3.40.50.150">
    <property type="entry name" value="Vaccinia Virus protein VP39"/>
    <property type="match status" value="1"/>
</dbReference>
<dbReference type="SUPFAM" id="SSF53335">
    <property type="entry name" value="S-adenosyl-L-methionine-dependent methyltransferases"/>
    <property type="match status" value="1"/>
</dbReference>
<keyword evidence="2" id="KW-0489">Methyltransferase</keyword>
<evidence type="ECO:0000313" key="3">
    <source>
        <dbReference type="Proteomes" id="UP000199110"/>
    </source>
</evidence>
<name>A0A1I3TV73_9RHOB</name>
<organism evidence="2 3">
    <name type="scientific">Jannaschia pohangensis</name>
    <dbReference type="NCBI Taxonomy" id="390807"/>
    <lineage>
        <taxon>Bacteria</taxon>
        <taxon>Pseudomonadati</taxon>
        <taxon>Pseudomonadota</taxon>
        <taxon>Alphaproteobacteria</taxon>
        <taxon>Rhodobacterales</taxon>
        <taxon>Roseobacteraceae</taxon>
        <taxon>Jannaschia</taxon>
    </lineage>
</organism>
<dbReference type="Pfam" id="PF05050">
    <property type="entry name" value="Methyltransf_21"/>
    <property type="match status" value="1"/>
</dbReference>
<dbReference type="InterPro" id="IPR029063">
    <property type="entry name" value="SAM-dependent_MTases_sf"/>
</dbReference>
<dbReference type="GO" id="GO:0008168">
    <property type="term" value="F:methyltransferase activity"/>
    <property type="evidence" value="ECO:0007669"/>
    <property type="project" value="UniProtKB-KW"/>
</dbReference>
<keyword evidence="3" id="KW-1185">Reference proteome</keyword>
<sequence length="246" mass="26095">MTTFRTFKRRMFLRLREGLGTARTEFAPHGVPVTVPRAAGVDMRYLLERGRPYEDPEAALIRAHIAPGTPVIELGGCLGIVSALVRSVIGPDARHIVVEAMPDLAPIARLNATRGAGAGKAEVVEAAVDYSGADHVTFAVGHSAHVGHVAGAGEAGLKVPVTTLSALADRLGADRFALVCDIEGAELALFEHETEVMSRIDVIVLETHERAYPNGKADLEAMCARIAAAGLPEVARIDGVYCFKRG</sequence>
<dbReference type="GO" id="GO:0032259">
    <property type="term" value="P:methylation"/>
    <property type="evidence" value="ECO:0007669"/>
    <property type="project" value="UniProtKB-KW"/>
</dbReference>
<dbReference type="InterPro" id="IPR006342">
    <property type="entry name" value="FkbM_mtfrase"/>
</dbReference>
<evidence type="ECO:0000259" key="1">
    <source>
        <dbReference type="Pfam" id="PF05050"/>
    </source>
</evidence>
<accession>A0A1I3TV73</accession>
<gene>
    <name evidence="2" type="ORF">SAMN04488095_3563</name>
</gene>
<dbReference type="AlphaFoldDB" id="A0A1I3TV73"/>
<reference evidence="2 3" key="1">
    <citation type="submission" date="2016-10" db="EMBL/GenBank/DDBJ databases">
        <authorList>
            <person name="de Groot N.N."/>
        </authorList>
    </citation>
    <scope>NUCLEOTIDE SEQUENCE [LARGE SCALE GENOMIC DNA]</scope>
    <source>
        <strain evidence="2 3">DSM 19073</strain>
    </source>
</reference>
<dbReference type="STRING" id="390807.SAMN04488095_3563"/>
<proteinExistence type="predicted"/>
<dbReference type="Proteomes" id="UP000199110">
    <property type="component" value="Unassembled WGS sequence"/>
</dbReference>
<dbReference type="NCBIfam" id="TIGR01444">
    <property type="entry name" value="fkbM_fam"/>
    <property type="match status" value="1"/>
</dbReference>
<feature type="domain" description="Methyltransferase FkbM" evidence="1">
    <location>
        <begin position="93"/>
        <end position="227"/>
    </location>
</feature>
<dbReference type="EMBL" id="FORA01000006">
    <property type="protein sequence ID" value="SFJ75154.1"/>
    <property type="molecule type" value="Genomic_DNA"/>
</dbReference>
<keyword evidence="2" id="KW-0808">Transferase</keyword>
<evidence type="ECO:0000313" key="2">
    <source>
        <dbReference type="EMBL" id="SFJ75154.1"/>
    </source>
</evidence>